<dbReference type="RefSeq" id="WP_007336052.1">
    <property type="nucleotide sequence ID" value="NZ_AMWG01000016.1"/>
</dbReference>
<evidence type="ECO:0000313" key="2">
    <source>
        <dbReference type="Proteomes" id="UP000010959"/>
    </source>
</evidence>
<name>L7CNW2_RHOBT</name>
<organism evidence="1 2">
    <name type="scientific">Rhodopirellula baltica SWK14</name>
    <dbReference type="NCBI Taxonomy" id="993516"/>
    <lineage>
        <taxon>Bacteria</taxon>
        <taxon>Pseudomonadati</taxon>
        <taxon>Planctomycetota</taxon>
        <taxon>Planctomycetia</taxon>
        <taxon>Pirellulales</taxon>
        <taxon>Pirellulaceae</taxon>
        <taxon>Rhodopirellula</taxon>
    </lineage>
</organism>
<accession>L7CNW2</accession>
<gene>
    <name evidence="1" type="ORF">RBSWK_00732</name>
</gene>
<reference evidence="1 2" key="1">
    <citation type="journal article" date="2013" name="Mar. Genomics">
        <title>Expression of sulfatases in Rhodopirellula baltica and the diversity of sulfatases in the genus Rhodopirellula.</title>
        <authorList>
            <person name="Wegner C.E."/>
            <person name="Richter-Heitmann T."/>
            <person name="Klindworth A."/>
            <person name="Klockow C."/>
            <person name="Richter M."/>
            <person name="Achstetter T."/>
            <person name="Glockner F.O."/>
            <person name="Harder J."/>
        </authorList>
    </citation>
    <scope>NUCLEOTIDE SEQUENCE [LARGE SCALE GENOMIC DNA]</scope>
    <source>
        <strain evidence="1 2">SWK14</strain>
    </source>
</reference>
<sequence>MTQSANVPVQRGRANDSPLHKCQLAASVATDGYHSFASRWGLTAEAIIPAIAVAIKAQAAASPAIQLMTGATFGKEASGKTIANVPIAVGMAQSGARPWI</sequence>
<dbReference type="AlphaFoldDB" id="L7CNW2"/>
<dbReference type="EMBL" id="AMWG01000016">
    <property type="protein sequence ID" value="ELP35332.1"/>
    <property type="molecule type" value="Genomic_DNA"/>
</dbReference>
<proteinExistence type="predicted"/>
<protein>
    <submittedName>
        <fullName evidence="1">Uncharacterized protein</fullName>
    </submittedName>
</protein>
<dbReference type="Proteomes" id="UP000010959">
    <property type="component" value="Unassembled WGS sequence"/>
</dbReference>
<comment type="caution">
    <text evidence="1">The sequence shown here is derived from an EMBL/GenBank/DDBJ whole genome shotgun (WGS) entry which is preliminary data.</text>
</comment>
<evidence type="ECO:0000313" key="1">
    <source>
        <dbReference type="EMBL" id="ELP35332.1"/>
    </source>
</evidence>